<dbReference type="EMBL" id="JAARUV010000002">
    <property type="protein sequence ID" value="MBC1778669.1"/>
    <property type="molecule type" value="Genomic_DNA"/>
</dbReference>
<reference evidence="2 3" key="1">
    <citation type="submission" date="2020-03" db="EMBL/GenBank/DDBJ databases">
        <title>Soil Listeria distribution.</title>
        <authorList>
            <person name="Liao J."/>
            <person name="Wiedmann M."/>
        </authorList>
    </citation>
    <scope>NUCLEOTIDE SEQUENCE [LARGE SCALE GENOMIC DNA]</scope>
    <source>
        <strain evidence="2 3">FSL L7-1017</strain>
    </source>
</reference>
<comment type="caution">
    <text evidence="2">The sequence shown here is derived from an EMBL/GenBank/DDBJ whole genome shotgun (WGS) entry which is preliminary data.</text>
</comment>
<organism evidence="2 3">
    <name type="scientific">Listeria booriae</name>
    <dbReference type="NCBI Taxonomy" id="1552123"/>
    <lineage>
        <taxon>Bacteria</taxon>
        <taxon>Bacillati</taxon>
        <taxon>Bacillota</taxon>
        <taxon>Bacilli</taxon>
        <taxon>Bacillales</taxon>
        <taxon>Listeriaceae</taxon>
        <taxon>Listeria</taxon>
    </lineage>
</organism>
<dbReference type="PROSITE" id="PS51257">
    <property type="entry name" value="PROKAR_LIPOPROTEIN"/>
    <property type="match status" value="1"/>
</dbReference>
<evidence type="ECO:0000313" key="3">
    <source>
        <dbReference type="Proteomes" id="UP000547643"/>
    </source>
</evidence>
<dbReference type="AlphaFoldDB" id="A0A7X0XQ95"/>
<accession>A0A7X0XQ95</accession>
<proteinExistence type="predicted"/>
<protein>
    <recommendedName>
        <fullName evidence="4">DUF4352 domain-containing protein</fullName>
    </recommendedName>
</protein>
<evidence type="ECO:0000256" key="1">
    <source>
        <dbReference type="SAM" id="SignalP"/>
    </source>
</evidence>
<dbReference type="Proteomes" id="UP000547643">
    <property type="component" value="Unassembled WGS sequence"/>
</dbReference>
<keyword evidence="1" id="KW-0732">Signal</keyword>
<gene>
    <name evidence="2" type="ORF">HCA46_07470</name>
</gene>
<evidence type="ECO:0008006" key="4">
    <source>
        <dbReference type="Google" id="ProtNLM"/>
    </source>
</evidence>
<sequence length="189" mass="21143">MRIFKIGMLILFALVLVSCTPNTVKENTGGIETMSNDKINIQWANVYTQDPEKKATFASQAYTNILTEAKMYFLSTPKTEGTVAFYQGGAIYENDGMLYLMVTILNRTDQSVKNITVSNRVIDKNSDETIAAGSFTLGEDQCNVLKPNEGCAAFVPFENAKKQDIGFVYDKYTIKVDYEVNSYDTVENQ</sequence>
<name>A0A7X0XQ95_9LIST</name>
<dbReference type="RefSeq" id="WP_185494805.1">
    <property type="nucleotide sequence ID" value="NZ_JAARUV010000002.1"/>
</dbReference>
<evidence type="ECO:0000313" key="2">
    <source>
        <dbReference type="EMBL" id="MBC1778669.1"/>
    </source>
</evidence>
<feature type="signal peptide" evidence="1">
    <location>
        <begin position="1"/>
        <end position="24"/>
    </location>
</feature>
<feature type="chain" id="PRO_5038626255" description="DUF4352 domain-containing protein" evidence="1">
    <location>
        <begin position="25"/>
        <end position="189"/>
    </location>
</feature>